<reference evidence="2" key="2">
    <citation type="submission" date="2020-05" db="UniProtKB">
        <authorList>
            <consortium name="EnsemblMetazoa"/>
        </authorList>
    </citation>
    <scope>IDENTIFICATION</scope>
</reference>
<evidence type="ECO:0000313" key="2">
    <source>
        <dbReference type="EnsemblMetazoa" id="ASIC004370-PA"/>
    </source>
</evidence>
<dbReference type="EMBL" id="KE524837">
    <property type="protein sequence ID" value="KFB37163.1"/>
    <property type="molecule type" value="Genomic_DNA"/>
</dbReference>
<reference evidence="1 3" key="1">
    <citation type="journal article" date="2014" name="BMC Genomics">
        <title>Genome sequence of Anopheles sinensis provides insight into genetics basis of mosquito competence for malaria parasites.</title>
        <authorList>
            <person name="Zhou D."/>
            <person name="Zhang D."/>
            <person name="Ding G."/>
            <person name="Shi L."/>
            <person name="Hou Q."/>
            <person name="Ye Y."/>
            <person name="Xu Y."/>
            <person name="Zhou H."/>
            <person name="Xiong C."/>
            <person name="Li S."/>
            <person name="Yu J."/>
            <person name="Hong S."/>
            <person name="Yu X."/>
            <person name="Zou P."/>
            <person name="Chen C."/>
            <person name="Chang X."/>
            <person name="Wang W."/>
            <person name="Lv Y."/>
            <person name="Sun Y."/>
            <person name="Ma L."/>
            <person name="Shen B."/>
            <person name="Zhu C."/>
        </authorList>
    </citation>
    <scope>NUCLEOTIDE SEQUENCE [LARGE SCALE GENOMIC DNA]</scope>
</reference>
<gene>
    <name evidence="1" type="ORF">ZHAS_00004370</name>
</gene>
<sequence>MSEKAKWEAHQGGVEEAEMVGGWMVNEKTDGEWKQQWIPMEMIRYDGRLRGAGHDGGGCLS</sequence>
<keyword evidence="3" id="KW-1185">Reference proteome</keyword>
<accession>A0A084VGR9</accession>
<dbReference type="VEuPathDB" id="VectorBase:ASIC004370"/>
<evidence type="ECO:0000313" key="1">
    <source>
        <dbReference type="EMBL" id="KFB37163.1"/>
    </source>
</evidence>
<organism evidence="1">
    <name type="scientific">Anopheles sinensis</name>
    <name type="common">Mosquito</name>
    <dbReference type="NCBI Taxonomy" id="74873"/>
    <lineage>
        <taxon>Eukaryota</taxon>
        <taxon>Metazoa</taxon>
        <taxon>Ecdysozoa</taxon>
        <taxon>Arthropoda</taxon>
        <taxon>Hexapoda</taxon>
        <taxon>Insecta</taxon>
        <taxon>Pterygota</taxon>
        <taxon>Neoptera</taxon>
        <taxon>Endopterygota</taxon>
        <taxon>Diptera</taxon>
        <taxon>Nematocera</taxon>
        <taxon>Culicoidea</taxon>
        <taxon>Culicidae</taxon>
        <taxon>Anophelinae</taxon>
        <taxon>Anopheles</taxon>
    </lineage>
</organism>
<evidence type="ECO:0000313" key="3">
    <source>
        <dbReference type="Proteomes" id="UP000030765"/>
    </source>
</evidence>
<dbReference type="Proteomes" id="UP000030765">
    <property type="component" value="Unassembled WGS sequence"/>
</dbReference>
<dbReference type="EnsemblMetazoa" id="ASIC004370-RA">
    <property type="protein sequence ID" value="ASIC004370-PA"/>
    <property type="gene ID" value="ASIC004370"/>
</dbReference>
<protein>
    <submittedName>
        <fullName evidence="1 2">Uncharacterized protein</fullName>
    </submittedName>
</protein>
<name>A0A084VGR9_ANOSI</name>
<proteinExistence type="predicted"/>
<dbReference type="EMBL" id="ATLV01013070">
    <property type="status" value="NOT_ANNOTATED_CDS"/>
    <property type="molecule type" value="Genomic_DNA"/>
</dbReference>
<dbReference type="AlphaFoldDB" id="A0A084VGR9"/>